<comment type="caution">
    <text evidence="1">The sequence shown here is derived from an EMBL/GenBank/DDBJ whole genome shotgun (WGS) entry which is preliminary data.</text>
</comment>
<sequence>MIEPVIETLRHSRKPLLVSDIDEVVLDFLDPFQDYLQSENHWLNATSFRLNGNILSTVDDAPASPEMVDNFQERFFEGQDRWQRPSPGAHHALNLIARHADIVFLTAMPPRHSAVRRQLLDRHALHFPMIATEEAKGPVVRDLIGGRGVPAAFIDDIFYNLHSVRENAPECLLVNMMSNATFRALAPEPGHGIAKAENWQQAATMILDHFGVDVHL</sequence>
<organism evidence="1 2">
    <name type="scientific">Rhizobium alvei</name>
    <dbReference type="NCBI Taxonomy" id="1132659"/>
    <lineage>
        <taxon>Bacteria</taxon>
        <taxon>Pseudomonadati</taxon>
        <taxon>Pseudomonadota</taxon>
        <taxon>Alphaproteobacteria</taxon>
        <taxon>Hyphomicrobiales</taxon>
        <taxon>Rhizobiaceae</taxon>
        <taxon>Rhizobium/Agrobacterium group</taxon>
        <taxon>Rhizobium</taxon>
    </lineage>
</organism>
<reference evidence="1" key="1">
    <citation type="journal article" date="2015" name="Int. J. Syst. Evol. Microbiol.">
        <title>Rhizobium alvei sp. nov., isolated from a freshwater river.</title>
        <authorList>
            <person name="Sheu S.Y."/>
            <person name="Huang H.W."/>
            <person name="Young C.C."/>
            <person name="Chen W.M."/>
        </authorList>
    </citation>
    <scope>NUCLEOTIDE SEQUENCE</scope>
    <source>
        <strain evidence="1">TNR-22</strain>
    </source>
</reference>
<keyword evidence="2" id="KW-1185">Reference proteome</keyword>
<dbReference type="Gene3D" id="3.40.50.1000">
    <property type="entry name" value="HAD superfamily/HAD-like"/>
    <property type="match status" value="1"/>
</dbReference>
<evidence type="ECO:0000313" key="2">
    <source>
        <dbReference type="Proteomes" id="UP001174932"/>
    </source>
</evidence>
<dbReference type="EMBL" id="JAUOZU010000006">
    <property type="protein sequence ID" value="MDO6963714.1"/>
    <property type="molecule type" value="Genomic_DNA"/>
</dbReference>
<dbReference type="InterPro" id="IPR023214">
    <property type="entry name" value="HAD_sf"/>
</dbReference>
<dbReference type="RefSeq" id="WP_304375627.1">
    <property type="nucleotide sequence ID" value="NZ_JAUOZU010000006.1"/>
</dbReference>
<evidence type="ECO:0000313" key="1">
    <source>
        <dbReference type="EMBL" id="MDO6963714.1"/>
    </source>
</evidence>
<reference evidence="1" key="2">
    <citation type="submission" date="2023-07" db="EMBL/GenBank/DDBJ databases">
        <authorList>
            <person name="Shen H."/>
        </authorList>
    </citation>
    <scope>NUCLEOTIDE SEQUENCE</scope>
    <source>
        <strain evidence="1">TNR-22</strain>
    </source>
</reference>
<accession>A0ABT8YK92</accession>
<protein>
    <submittedName>
        <fullName evidence="1">Uncharacterized protein</fullName>
    </submittedName>
</protein>
<dbReference type="InterPro" id="IPR036412">
    <property type="entry name" value="HAD-like_sf"/>
</dbReference>
<dbReference type="SUPFAM" id="SSF56784">
    <property type="entry name" value="HAD-like"/>
    <property type="match status" value="1"/>
</dbReference>
<gene>
    <name evidence="1" type="ORF">Q4481_07075</name>
</gene>
<name>A0ABT8YK92_9HYPH</name>
<dbReference type="Proteomes" id="UP001174932">
    <property type="component" value="Unassembled WGS sequence"/>
</dbReference>
<proteinExistence type="predicted"/>